<dbReference type="PANTHER" id="PTHR23028">
    <property type="entry name" value="ACETYLTRANSFERASE"/>
    <property type="match status" value="1"/>
</dbReference>
<feature type="transmembrane region" description="Helical" evidence="1">
    <location>
        <begin position="217"/>
        <end position="239"/>
    </location>
</feature>
<dbReference type="Proteomes" id="UP001596135">
    <property type="component" value="Unassembled WGS sequence"/>
</dbReference>
<feature type="domain" description="SGNH" evidence="3">
    <location>
        <begin position="474"/>
        <end position="710"/>
    </location>
</feature>
<feature type="transmembrane region" description="Helical" evidence="1">
    <location>
        <begin position="259"/>
        <end position="275"/>
    </location>
</feature>
<keyword evidence="4" id="KW-0012">Acyltransferase</keyword>
<dbReference type="GO" id="GO:0016746">
    <property type="term" value="F:acyltransferase activity"/>
    <property type="evidence" value="ECO:0007669"/>
    <property type="project" value="UniProtKB-KW"/>
</dbReference>
<protein>
    <submittedName>
        <fullName evidence="4">Acyltransferase family protein</fullName>
        <ecNumber evidence="4">2.3.1.-</ecNumber>
    </submittedName>
</protein>
<dbReference type="RefSeq" id="WP_379159139.1">
    <property type="nucleotide sequence ID" value="NZ_JBHSRJ010000009.1"/>
</dbReference>
<feature type="transmembrane region" description="Helical" evidence="1">
    <location>
        <begin position="163"/>
        <end position="181"/>
    </location>
</feature>
<reference evidence="5" key="1">
    <citation type="journal article" date="2019" name="Int. J. Syst. Evol. Microbiol.">
        <title>The Global Catalogue of Microorganisms (GCM) 10K type strain sequencing project: providing services to taxonomists for standard genome sequencing and annotation.</title>
        <authorList>
            <consortium name="The Broad Institute Genomics Platform"/>
            <consortium name="The Broad Institute Genome Sequencing Center for Infectious Disease"/>
            <person name="Wu L."/>
            <person name="Ma J."/>
        </authorList>
    </citation>
    <scope>NUCLEOTIDE SEQUENCE [LARGE SCALE GENOMIC DNA]</scope>
    <source>
        <strain evidence="5">CCUG 54522</strain>
    </source>
</reference>
<dbReference type="Pfam" id="PF01757">
    <property type="entry name" value="Acyl_transf_3"/>
    <property type="match status" value="1"/>
</dbReference>
<feature type="transmembrane region" description="Helical" evidence="1">
    <location>
        <begin position="325"/>
        <end position="344"/>
    </location>
</feature>
<feature type="domain" description="Acyltransferase 3" evidence="2">
    <location>
        <begin position="24"/>
        <end position="367"/>
    </location>
</feature>
<feature type="transmembrane region" description="Helical" evidence="1">
    <location>
        <begin position="281"/>
        <end position="304"/>
    </location>
</feature>
<keyword evidence="5" id="KW-1185">Reference proteome</keyword>
<keyword evidence="4" id="KW-0808">Transferase</keyword>
<keyword evidence="1" id="KW-1133">Transmembrane helix</keyword>
<keyword evidence="1" id="KW-0472">Membrane</keyword>
<dbReference type="InterPro" id="IPR050879">
    <property type="entry name" value="Acyltransferase_3"/>
</dbReference>
<evidence type="ECO:0000256" key="1">
    <source>
        <dbReference type="SAM" id="Phobius"/>
    </source>
</evidence>
<dbReference type="InterPro" id="IPR043968">
    <property type="entry name" value="SGNH"/>
</dbReference>
<name>A0ABW1LP34_9ACTN</name>
<dbReference type="EMBL" id="JBHSRJ010000009">
    <property type="protein sequence ID" value="MFC6045614.1"/>
    <property type="molecule type" value="Genomic_DNA"/>
</dbReference>
<dbReference type="EC" id="2.3.1.-" evidence="4"/>
<feature type="transmembrane region" description="Helical" evidence="1">
    <location>
        <begin position="387"/>
        <end position="408"/>
    </location>
</feature>
<dbReference type="Pfam" id="PF19040">
    <property type="entry name" value="SGNH"/>
    <property type="match status" value="1"/>
</dbReference>
<dbReference type="PANTHER" id="PTHR23028:SF53">
    <property type="entry name" value="ACYL_TRANSF_3 DOMAIN-CONTAINING PROTEIN"/>
    <property type="match status" value="1"/>
</dbReference>
<evidence type="ECO:0000313" key="5">
    <source>
        <dbReference type="Proteomes" id="UP001596135"/>
    </source>
</evidence>
<feature type="transmembrane region" description="Helical" evidence="1">
    <location>
        <begin position="193"/>
        <end position="211"/>
    </location>
</feature>
<feature type="transmembrane region" description="Helical" evidence="1">
    <location>
        <begin position="49"/>
        <end position="70"/>
    </location>
</feature>
<evidence type="ECO:0000259" key="3">
    <source>
        <dbReference type="Pfam" id="PF19040"/>
    </source>
</evidence>
<accession>A0ABW1LP34</accession>
<proteinExistence type="predicted"/>
<feature type="transmembrane region" description="Helical" evidence="1">
    <location>
        <begin position="91"/>
        <end position="113"/>
    </location>
</feature>
<feature type="transmembrane region" description="Helical" evidence="1">
    <location>
        <begin position="350"/>
        <end position="367"/>
    </location>
</feature>
<organism evidence="4 5">
    <name type="scientific">Nocardioides hankookensis</name>
    <dbReference type="NCBI Taxonomy" id="443157"/>
    <lineage>
        <taxon>Bacteria</taxon>
        <taxon>Bacillati</taxon>
        <taxon>Actinomycetota</taxon>
        <taxon>Actinomycetes</taxon>
        <taxon>Propionibacteriales</taxon>
        <taxon>Nocardioidaceae</taxon>
        <taxon>Nocardioides</taxon>
    </lineage>
</organism>
<sequence>MTLPAPTETPRANAGRPVARFRGDIQGMRAVAVLLVIAAHAGFSSLSGGYIGVDVFFVVSGFLITTLLMREVVRSERLSLLGFYARRARRILPAATVVLVATCLASAVFLPVVRADEIFVDAIWAGLFASNIRFAMVETDYFATDRPVSPLQHFWSLSVEEQFYVIWPLLLLLVLATGHLVARRYDVRRRATVVLAVLVAASLGWSVWATYASPDTAYFSTLTRAWELGAGALLAVVMLRRDTADEDPPPRTPGIRVELLAAAGIVAILVGAVTFDAQSPFPGVLAAVPVLGAVAVLAAGGLAGGERTLVARALSVRPARIVGDWSYSLYLWHFPVLVIARSHWHGLSRTHLVVCLVAIFVLSGLTYRFVEEPFRRGRVWRPSWRAVALYPASVGIVVLGLVVSNAWIDHKLDRNAGNPAISVDEFAGKKLSDDPARALVQASVLAAKKGQPVPGDLVPGLRGIRQDTAPLGDCDYRTGTHQLCPNGDPDADRSIVVIGDSHARAWSPAVNAIGAKHGYRAYTFVYSGCPANQAYRLDPETGRRWAACEDFINWTIDTIGDLRPDLVLISNAPLAPVVDPETGDVVERAGNREEFTRAVGEGLRREIEALTPYAGEVAVLGNTPKLPREQAVCLSEADDLGDCLFSPSSAQRSIERSFGPVAAEAGARYVDAEHWFCDRRRCPSVVGSFIPMRDSEHMTTEYAEHLAEPLAAVLGISDASATPSSGR</sequence>
<evidence type="ECO:0000259" key="2">
    <source>
        <dbReference type="Pfam" id="PF01757"/>
    </source>
</evidence>
<dbReference type="SUPFAM" id="SSF52266">
    <property type="entry name" value="SGNH hydrolase"/>
    <property type="match status" value="1"/>
</dbReference>
<keyword evidence="1" id="KW-0812">Transmembrane</keyword>
<gene>
    <name evidence="4" type="ORF">ACFPYL_21195</name>
</gene>
<dbReference type="InterPro" id="IPR002656">
    <property type="entry name" value="Acyl_transf_3_dom"/>
</dbReference>
<comment type="caution">
    <text evidence="4">The sequence shown here is derived from an EMBL/GenBank/DDBJ whole genome shotgun (WGS) entry which is preliminary data.</text>
</comment>
<evidence type="ECO:0000313" key="4">
    <source>
        <dbReference type="EMBL" id="MFC6045614.1"/>
    </source>
</evidence>